<accession>A0A2T3ZQ96</accession>
<name>A0A2T3ZQ96_TRIA4</name>
<keyword evidence="1" id="KW-0812">Transmembrane</keyword>
<protein>
    <submittedName>
        <fullName evidence="2">Uncharacterized protein</fullName>
    </submittedName>
</protein>
<proteinExistence type="predicted"/>
<evidence type="ECO:0000256" key="1">
    <source>
        <dbReference type="SAM" id="Phobius"/>
    </source>
</evidence>
<keyword evidence="1" id="KW-1133">Transmembrane helix</keyword>
<feature type="non-terminal residue" evidence="2">
    <location>
        <position position="1"/>
    </location>
</feature>
<evidence type="ECO:0000313" key="3">
    <source>
        <dbReference type="Proteomes" id="UP000240493"/>
    </source>
</evidence>
<sequence length="55" mass="6559">LFSKSPLTPFSFYDYSRPVWLRSAFIVYLFLHTSGTILAGFFSIFYNYHWGRNEP</sequence>
<keyword evidence="3" id="KW-1185">Reference proteome</keyword>
<dbReference type="OrthoDB" id="10366099at2759"/>
<evidence type="ECO:0000313" key="2">
    <source>
        <dbReference type="EMBL" id="PTB46963.1"/>
    </source>
</evidence>
<organism evidence="2 3">
    <name type="scientific">Trichoderma asperellum (strain ATCC 204424 / CBS 433.97 / NBRC 101777)</name>
    <dbReference type="NCBI Taxonomy" id="1042311"/>
    <lineage>
        <taxon>Eukaryota</taxon>
        <taxon>Fungi</taxon>
        <taxon>Dikarya</taxon>
        <taxon>Ascomycota</taxon>
        <taxon>Pezizomycotina</taxon>
        <taxon>Sordariomycetes</taxon>
        <taxon>Hypocreomycetidae</taxon>
        <taxon>Hypocreales</taxon>
        <taxon>Hypocreaceae</taxon>
        <taxon>Trichoderma</taxon>
    </lineage>
</organism>
<dbReference type="EMBL" id="KZ679256">
    <property type="protein sequence ID" value="PTB46963.1"/>
    <property type="molecule type" value="Genomic_DNA"/>
</dbReference>
<reference evidence="2 3" key="1">
    <citation type="submission" date="2016-07" db="EMBL/GenBank/DDBJ databases">
        <title>Multiple horizontal gene transfer events from other fungi enriched the ability of initially mycotrophic Trichoderma (Ascomycota) to feed on dead plant biomass.</title>
        <authorList>
            <consortium name="DOE Joint Genome Institute"/>
            <person name="Aerts A."/>
            <person name="Atanasova L."/>
            <person name="Chenthamara K."/>
            <person name="Zhang J."/>
            <person name="Grujic M."/>
            <person name="Henrissat B."/>
            <person name="Kuo A."/>
            <person name="Salamov A."/>
            <person name="Lipzen A."/>
            <person name="Labutti K."/>
            <person name="Barry K."/>
            <person name="Miao Y."/>
            <person name="Rahimi M.J."/>
            <person name="Shen Q."/>
            <person name="Grigoriev I.V."/>
            <person name="Kubicek C.P."/>
            <person name="Druzhinina I.S."/>
        </authorList>
    </citation>
    <scope>NUCLEOTIDE SEQUENCE [LARGE SCALE GENOMIC DNA]</scope>
    <source>
        <strain evidence="2 3">CBS 433.97</strain>
    </source>
</reference>
<feature type="transmembrane region" description="Helical" evidence="1">
    <location>
        <begin position="20"/>
        <end position="46"/>
    </location>
</feature>
<gene>
    <name evidence="2" type="ORF">M441DRAFT_113683</name>
</gene>
<dbReference type="Proteomes" id="UP000240493">
    <property type="component" value="Unassembled WGS sequence"/>
</dbReference>
<dbReference type="AlphaFoldDB" id="A0A2T3ZQ96"/>
<keyword evidence="1" id="KW-0472">Membrane</keyword>
<feature type="non-terminal residue" evidence="2">
    <location>
        <position position="55"/>
    </location>
</feature>